<accession>A0A813IYL4</accession>
<dbReference type="AlphaFoldDB" id="A0A813IYL4"/>
<organism evidence="1 2">
    <name type="scientific">Polarella glacialis</name>
    <name type="common">Dinoflagellate</name>
    <dbReference type="NCBI Taxonomy" id="89957"/>
    <lineage>
        <taxon>Eukaryota</taxon>
        <taxon>Sar</taxon>
        <taxon>Alveolata</taxon>
        <taxon>Dinophyceae</taxon>
        <taxon>Suessiales</taxon>
        <taxon>Suessiaceae</taxon>
        <taxon>Polarella</taxon>
    </lineage>
</organism>
<reference evidence="1" key="1">
    <citation type="submission" date="2021-02" db="EMBL/GenBank/DDBJ databases">
        <authorList>
            <person name="Dougan E. K."/>
            <person name="Rhodes N."/>
            <person name="Thang M."/>
            <person name="Chan C."/>
        </authorList>
    </citation>
    <scope>NUCLEOTIDE SEQUENCE</scope>
</reference>
<gene>
    <name evidence="1" type="ORF">PGLA2088_LOCUS13792</name>
</gene>
<dbReference type="Proteomes" id="UP000626109">
    <property type="component" value="Unassembled WGS sequence"/>
</dbReference>
<comment type="caution">
    <text evidence="1">The sequence shown here is derived from an EMBL/GenBank/DDBJ whole genome shotgun (WGS) entry which is preliminary data.</text>
</comment>
<name>A0A813IYL4_POLGL</name>
<proteinExistence type="predicted"/>
<evidence type="ECO:0000313" key="1">
    <source>
        <dbReference type="EMBL" id="CAE8659509.1"/>
    </source>
</evidence>
<dbReference type="EMBL" id="CAJNNW010016627">
    <property type="protein sequence ID" value="CAE8659509.1"/>
    <property type="molecule type" value="Genomic_DNA"/>
</dbReference>
<protein>
    <submittedName>
        <fullName evidence="1">Uncharacterized protein</fullName>
    </submittedName>
</protein>
<sequence length="101" mass="11212">MNPEADFRKPLRAPFRSASSFGVDEVRLHQVCLSPSGGVRLHQVCLSPSGGVRLHQVRFLGGRISALPKANQNVVVDYWRPVWLVLGACLPYAWLEALGCW</sequence>
<evidence type="ECO:0000313" key="2">
    <source>
        <dbReference type="Proteomes" id="UP000626109"/>
    </source>
</evidence>